<comment type="caution">
    <text evidence="1">The sequence shown here is derived from an EMBL/GenBank/DDBJ whole genome shotgun (WGS) entry which is preliminary data.</text>
</comment>
<protein>
    <submittedName>
        <fullName evidence="1">Uncharacterized protein</fullName>
    </submittedName>
</protein>
<keyword evidence="3" id="KW-1185">Reference proteome</keyword>
<sequence length="199" mass="23156">MASSLSTITTAANSNIDKDYVISSIDEIPDDVIKYANDRFYNFVEEVSGENTEIILKVQEIRAVSTLLTTTTTEDIIKDLLKYEDEEIEFVKQNCFYKDNDQYKLKVGIEREIKLRSGVFKTNTTLKSGDDYTLTVRENADGTFKVKLMCKCRTCIFLPMEKDSSDEGFQISRFYKHLILFYDTMMNKCEQVIKQMKWK</sequence>
<proteinExistence type="predicted"/>
<dbReference type="EMBL" id="CAJOBC010104232">
    <property type="protein sequence ID" value="CAF4490450.1"/>
    <property type="molecule type" value="Genomic_DNA"/>
</dbReference>
<evidence type="ECO:0000313" key="2">
    <source>
        <dbReference type="EMBL" id="CAF4490450.1"/>
    </source>
</evidence>
<reference evidence="1" key="1">
    <citation type="submission" date="2021-02" db="EMBL/GenBank/DDBJ databases">
        <authorList>
            <person name="Nowell W R."/>
        </authorList>
    </citation>
    <scope>NUCLEOTIDE SEQUENCE</scope>
</reference>
<dbReference type="EMBL" id="CAJNOQ010037561">
    <property type="protein sequence ID" value="CAF1608793.1"/>
    <property type="molecule type" value="Genomic_DNA"/>
</dbReference>
<evidence type="ECO:0000313" key="3">
    <source>
        <dbReference type="Proteomes" id="UP000663829"/>
    </source>
</evidence>
<name>A0A816BBS0_9BILA</name>
<accession>A0A816BBS0</accession>
<dbReference type="AlphaFoldDB" id="A0A816BBS0"/>
<dbReference type="Proteomes" id="UP000681722">
    <property type="component" value="Unassembled WGS sequence"/>
</dbReference>
<gene>
    <name evidence="1" type="ORF">GPM918_LOCUS42944</name>
    <name evidence="2" type="ORF">SRO942_LOCUS44303</name>
</gene>
<dbReference type="Proteomes" id="UP000663829">
    <property type="component" value="Unassembled WGS sequence"/>
</dbReference>
<evidence type="ECO:0000313" key="1">
    <source>
        <dbReference type="EMBL" id="CAF1608793.1"/>
    </source>
</evidence>
<organism evidence="1 3">
    <name type="scientific">Didymodactylos carnosus</name>
    <dbReference type="NCBI Taxonomy" id="1234261"/>
    <lineage>
        <taxon>Eukaryota</taxon>
        <taxon>Metazoa</taxon>
        <taxon>Spiralia</taxon>
        <taxon>Gnathifera</taxon>
        <taxon>Rotifera</taxon>
        <taxon>Eurotatoria</taxon>
        <taxon>Bdelloidea</taxon>
        <taxon>Philodinida</taxon>
        <taxon>Philodinidae</taxon>
        <taxon>Didymodactylos</taxon>
    </lineage>
</organism>